<feature type="domain" description="Tyrosinase copper-binding" evidence="12">
    <location>
        <begin position="52"/>
        <end position="69"/>
    </location>
</feature>
<proteinExistence type="inferred from homology"/>
<dbReference type="OrthoDB" id="1658288at2759"/>
<evidence type="ECO:0000256" key="11">
    <source>
        <dbReference type="SAM" id="MobiDB-lite"/>
    </source>
</evidence>
<evidence type="ECO:0000256" key="6">
    <source>
        <dbReference type="ARBA" id="ARBA00023008"/>
    </source>
</evidence>
<evidence type="ECO:0000256" key="10">
    <source>
        <dbReference type="ARBA" id="ARBA00048881"/>
    </source>
</evidence>
<evidence type="ECO:0000259" key="12">
    <source>
        <dbReference type="PROSITE" id="PS00497"/>
    </source>
</evidence>
<evidence type="ECO:0000256" key="1">
    <source>
        <dbReference type="ARBA" id="ARBA00001973"/>
    </source>
</evidence>
<dbReference type="AlphaFoldDB" id="U1HKV1"/>
<dbReference type="EC" id="1.14.18.1" evidence="3"/>
<dbReference type="InterPro" id="IPR050316">
    <property type="entry name" value="Tyrosinase/Hemocyanin"/>
</dbReference>
<organism evidence="13 14">
    <name type="scientific">Endocarpon pusillum (strain Z07020 / HMAS-L-300199)</name>
    <name type="common">Lichen-forming fungus</name>
    <dbReference type="NCBI Taxonomy" id="1263415"/>
    <lineage>
        <taxon>Eukaryota</taxon>
        <taxon>Fungi</taxon>
        <taxon>Dikarya</taxon>
        <taxon>Ascomycota</taxon>
        <taxon>Pezizomycotina</taxon>
        <taxon>Eurotiomycetes</taxon>
        <taxon>Chaetothyriomycetidae</taxon>
        <taxon>Verrucariales</taxon>
        <taxon>Verrucariaceae</taxon>
        <taxon>Endocarpon</taxon>
    </lineage>
</organism>
<dbReference type="InterPro" id="IPR041640">
    <property type="entry name" value="Tyrosinase_C"/>
</dbReference>
<evidence type="ECO:0000256" key="4">
    <source>
        <dbReference type="ARBA" id="ARBA00022723"/>
    </source>
</evidence>
<keyword evidence="14" id="KW-1185">Reference proteome</keyword>
<dbReference type="InterPro" id="IPR008922">
    <property type="entry name" value="Di-copper_centre_dom_sf"/>
</dbReference>
<keyword evidence="6" id="KW-0186">Copper</keyword>
<dbReference type="OMA" id="HQSTYLA"/>
<dbReference type="PRINTS" id="PR00092">
    <property type="entry name" value="TYROSINASE"/>
</dbReference>
<dbReference type="PANTHER" id="PTHR11474">
    <property type="entry name" value="TYROSINASE FAMILY MEMBER"/>
    <property type="match status" value="1"/>
</dbReference>
<keyword evidence="4" id="KW-0479">Metal-binding</keyword>
<reference evidence="14" key="1">
    <citation type="journal article" date="2014" name="BMC Genomics">
        <title>Genome characteristics reveal the impact of lichenization on lichen-forming fungus Endocarpon pusillum Hedwig (Verrucariales, Ascomycota).</title>
        <authorList>
            <person name="Wang Y.-Y."/>
            <person name="Liu B."/>
            <person name="Zhang X.-Y."/>
            <person name="Zhou Q.-M."/>
            <person name="Zhang T."/>
            <person name="Li H."/>
            <person name="Yu Y.-F."/>
            <person name="Zhang X.-L."/>
            <person name="Hao X.-Y."/>
            <person name="Wang M."/>
            <person name="Wang L."/>
            <person name="Wei J.-C."/>
        </authorList>
    </citation>
    <scope>NUCLEOTIDE SEQUENCE [LARGE SCALE GENOMIC DNA]</scope>
    <source>
        <strain evidence="14">Z07020 / HMAS-L-300199</strain>
    </source>
</reference>
<dbReference type="SUPFAM" id="SSF48056">
    <property type="entry name" value="Di-copper centre-containing domain"/>
    <property type="match status" value="1"/>
</dbReference>
<feature type="region of interest" description="Disordered" evidence="11">
    <location>
        <begin position="487"/>
        <end position="518"/>
    </location>
</feature>
<sequence length="518" mass="56949">MFLLALSALQNVTENNDNSYFRVAGIHGYPFAPWQEDPGFVPANPNRGYCTHSSALFTTWHRPYLVLLEQMLCDQARSIAQQFQGYDAGRWQAAAEEVRLPYWDWSSTTTQSRIPAALKQPSISVNTPSGQATIANPMYSYKFLSPQPAASGFGPQTVQGAGDDELFSSFESRRQATLNMFTGTDYNQFNIELENIHNTIHVQIGGDMVFVPRSGYVPIFFLHHANVDRLTAMYQATHPGLTLTPRRRSPTFALGGAGPDDLNTPLYPFRHPDRRLWTSNDVSTAESIFTYGYSYPDVPQGLPRQELQSFTTERVNELYAPQPASPALARFFTGDESGVPGSPTTRLEWSANVQVRGNEVVGSFRIQVFIDAFLAGVASNFADARMPMSTPNDQINASLPLTPTLVRQNVGLSPDETVPVLEEKLKWVVERRTDDGTAFIPISTADLSSLVVSVFSNEADYPTDTSQLPTKGEPVTYYEPTAGKVGGLQPGQGPTVGVQTGNGNGTSPASTRMRKVRL</sequence>
<dbReference type="Gene3D" id="1.10.1280.10">
    <property type="entry name" value="Di-copper center containing domain from catechol oxidase"/>
    <property type="match status" value="1"/>
</dbReference>
<dbReference type="InterPro" id="IPR002227">
    <property type="entry name" value="Tyrosinase_Cu-bd"/>
</dbReference>
<dbReference type="GO" id="GO:0046872">
    <property type="term" value="F:metal ion binding"/>
    <property type="evidence" value="ECO:0007669"/>
    <property type="project" value="UniProtKB-KW"/>
</dbReference>
<dbReference type="EMBL" id="KE721402">
    <property type="protein sequence ID" value="ERF69584.1"/>
    <property type="molecule type" value="Genomic_DNA"/>
</dbReference>
<dbReference type="Pfam" id="PF00264">
    <property type="entry name" value="Tyrosinase"/>
    <property type="match status" value="1"/>
</dbReference>
<feature type="compositionally biased region" description="Low complexity" evidence="11">
    <location>
        <begin position="491"/>
        <end position="501"/>
    </location>
</feature>
<name>U1HKV1_ENDPU</name>
<keyword evidence="7" id="KW-0503">Monooxygenase</keyword>
<dbReference type="HOGENOM" id="CLU_013691_2_0_1"/>
<gene>
    <name evidence="13" type="ORF">EPUS_01914</name>
</gene>
<dbReference type="Pfam" id="PF18132">
    <property type="entry name" value="Tyrosinase_C"/>
    <property type="match status" value="1"/>
</dbReference>
<evidence type="ECO:0000256" key="5">
    <source>
        <dbReference type="ARBA" id="ARBA00023002"/>
    </source>
</evidence>
<dbReference type="PROSITE" id="PS00497">
    <property type="entry name" value="TYROSINASE_1"/>
    <property type="match status" value="1"/>
</dbReference>
<evidence type="ECO:0000256" key="9">
    <source>
        <dbReference type="ARBA" id="ARBA00048233"/>
    </source>
</evidence>
<dbReference type="GeneID" id="19236968"/>
<evidence type="ECO:0000256" key="7">
    <source>
        <dbReference type="ARBA" id="ARBA00023033"/>
    </source>
</evidence>
<dbReference type="eggNOG" id="ENOG502RF2C">
    <property type="taxonomic scope" value="Eukaryota"/>
</dbReference>
<dbReference type="GO" id="GO:0042438">
    <property type="term" value="P:melanin biosynthetic process"/>
    <property type="evidence" value="ECO:0007669"/>
    <property type="project" value="UniProtKB-KW"/>
</dbReference>
<evidence type="ECO:0000256" key="3">
    <source>
        <dbReference type="ARBA" id="ARBA00011906"/>
    </source>
</evidence>
<evidence type="ECO:0000256" key="8">
    <source>
        <dbReference type="ARBA" id="ARBA00023101"/>
    </source>
</evidence>
<comment type="catalytic activity">
    <reaction evidence="9">
        <text>2 L-dopa + O2 = 2 L-dopaquinone + 2 H2O</text>
        <dbReference type="Rhea" id="RHEA:34287"/>
        <dbReference type="ChEBI" id="CHEBI:15377"/>
        <dbReference type="ChEBI" id="CHEBI:15379"/>
        <dbReference type="ChEBI" id="CHEBI:57504"/>
        <dbReference type="ChEBI" id="CHEBI:57924"/>
        <dbReference type="EC" id="1.14.18.1"/>
    </reaction>
</comment>
<keyword evidence="5" id="KW-0560">Oxidoreductase</keyword>
<evidence type="ECO:0000256" key="2">
    <source>
        <dbReference type="ARBA" id="ARBA00009928"/>
    </source>
</evidence>
<dbReference type="PANTHER" id="PTHR11474:SF76">
    <property type="entry name" value="SHKT DOMAIN-CONTAINING PROTEIN"/>
    <property type="match status" value="1"/>
</dbReference>
<comment type="catalytic activity">
    <reaction evidence="10">
        <text>L-tyrosine + O2 = L-dopaquinone + H2O</text>
        <dbReference type="Rhea" id="RHEA:18117"/>
        <dbReference type="ChEBI" id="CHEBI:15377"/>
        <dbReference type="ChEBI" id="CHEBI:15379"/>
        <dbReference type="ChEBI" id="CHEBI:57924"/>
        <dbReference type="ChEBI" id="CHEBI:58315"/>
        <dbReference type="EC" id="1.14.18.1"/>
    </reaction>
</comment>
<accession>U1HKV1</accession>
<comment type="cofactor">
    <cofactor evidence="1">
        <name>Cu(2+)</name>
        <dbReference type="ChEBI" id="CHEBI:29036"/>
    </cofactor>
</comment>
<dbReference type="RefSeq" id="XP_007804841.1">
    <property type="nucleotide sequence ID" value="XM_007806650.1"/>
</dbReference>
<evidence type="ECO:0000313" key="14">
    <source>
        <dbReference type="Proteomes" id="UP000019373"/>
    </source>
</evidence>
<comment type="similarity">
    <text evidence="2">Belongs to the tyrosinase family.</text>
</comment>
<dbReference type="GO" id="GO:0004503">
    <property type="term" value="F:tyrosinase activity"/>
    <property type="evidence" value="ECO:0007669"/>
    <property type="project" value="UniProtKB-EC"/>
</dbReference>
<evidence type="ECO:0000313" key="13">
    <source>
        <dbReference type="EMBL" id="ERF69584.1"/>
    </source>
</evidence>
<keyword evidence="8" id="KW-0470">Melanin biosynthesis</keyword>
<dbReference type="Proteomes" id="UP000019373">
    <property type="component" value="Unassembled WGS sequence"/>
</dbReference>
<protein>
    <recommendedName>
        <fullName evidence="3">tyrosinase</fullName>
        <ecNumber evidence="3">1.14.18.1</ecNumber>
    </recommendedName>
</protein>